<dbReference type="Proteomes" id="UP001231189">
    <property type="component" value="Unassembled WGS sequence"/>
</dbReference>
<keyword evidence="1" id="KW-0863">Zinc-finger</keyword>
<dbReference type="PANTHER" id="PTHR47593">
    <property type="entry name" value="ZINC FINGER PROTEIN 4-LIKE"/>
    <property type="match status" value="1"/>
</dbReference>
<proteinExistence type="predicted"/>
<feature type="region of interest" description="Disordered" evidence="2">
    <location>
        <begin position="196"/>
        <end position="232"/>
    </location>
</feature>
<evidence type="ECO:0000313" key="4">
    <source>
        <dbReference type="EMBL" id="KAK1645937.1"/>
    </source>
</evidence>
<comment type="caution">
    <text evidence="4">The sequence shown here is derived from an EMBL/GenBank/DDBJ whole genome shotgun (WGS) entry which is preliminary data.</text>
</comment>
<evidence type="ECO:0000256" key="2">
    <source>
        <dbReference type="SAM" id="MobiDB-lite"/>
    </source>
</evidence>
<gene>
    <name evidence="4" type="ORF">QYE76_063742</name>
</gene>
<feature type="compositionally biased region" description="Pro residues" evidence="2">
    <location>
        <begin position="68"/>
        <end position="82"/>
    </location>
</feature>
<organism evidence="4 5">
    <name type="scientific">Lolium multiflorum</name>
    <name type="common">Italian ryegrass</name>
    <name type="synonym">Lolium perenne subsp. multiflorum</name>
    <dbReference type="NCBI Taxonomy" id="4521"/>
    <lineage>
        <taxon>Eukaryota</taxon>
        <taxon>Viridiplantae</taxon>
        <taxon>Streptophyta</taxon>
        <taxon>Embryophyta</taxon>
        <taxon>Tracheophyta</taxon>
        <taxon>Spermatophyta</taxon>
        <taxon>Magnoliopsida</taxon>
        <taxon>Liliopsida</taxon>
        <taxon>Poales</taxon>
        <taxon>Poaceae</taxon>
        <taxon>BOP clade</taxon>
        <taxon>Pooideae</taxon>
        <taxon>Poodae</taxon>
        <taxon>Poeae</taxon>
        <taxon>Poeae Chloroplast Group 2 (Poeae type)</taxon>
        <taxon>Loliodinae</taxon>
        <taxon>Loliinae</taxon>
        <taxon>Lolium</taxon>
    </lineage>
</organism>
<dbReference type="Gene3D" id="3.30.160.60">
    <property type="entry name" value="Classic Zinc Finger"/>
    <property type="match status" value="1"/>
</dbReference>
<dbReference type="InterPro" id="IPR013087">
    <property type="entry name" value="Znf_C2H2_type"/>
</dbReference>
<sequence length="232" mass="24605">MQDRDIMEQVDEASVDKGTAPARLLAAAGEQLGNGADGVTWLNLTLGVSGSPPAAATDSSSSSSDVEQPPPPPPPAATVPPPPPHKVFSCNFCMRKFFSSQALGGHQNAHKRERSAAKRSSTLSSYHNHQRMVAMAGVPLEAHAAIVRAALRVNPASSAAHKPPVSRDATAPRLREGVVGGPWPQLVYEEVLGSASTSWPGSFRMRTQSEPPTSEQQTPSEQSMKMDLSLRL</sequence>
<keyword evidence="1" id="KW-0479">Metal-binding</keyword>
<feature type="region of interest" description="Disordered" evidence="2">
    <location>
        <begin position="45"/>
        <end position="82"/>
    </location>
</feature>
<dbReference type="InterPro" id="IPR053266">
    <property type="entry name" value="Zinc_finger_protein_7"/>
</dbReference>
<dbReference type="EMBL" id="JAUUTY010000004">
    <property type="protein sequence ID" value="KAK1645937.1"/>
    <property type="molecule type" value="Genomic_DNA"/>
</dbReference>
<evidence type="ECO:0000256" key="1">
    <source>
        <dbReference type="PROSITE-ProRule" id="PRU00042"/>
    </source>
</evidence>
<keyword evidence="5" id="KW-1185">Reference proteome</keyword>
<feature type="domain" description="C2H2-type" evidence="3">
    <location>
        <begin position="88"/>
        <end position="115"/>
    </location>
</feature>
<evidence type="ECO:0000259" key="3">
    <source>
        <dbReference type="PROSITE" id="PS50157"/>
    </source>
</evidence>
<dbReference type="InterPro" id="IPR036236">
    <property type="entry name" value="Znf_C2H2_sf"/>
</dbReference>
<name>A0AAD8S5J9_LOLMU</name>
<dbReference type="GO" id="GO:0008270">
    <property type="term" value="F:zinc ion binding"/>
    <property type="evidence" value="ECO:0007669"/>
    <property type="project" value="UniProtKB-KW"/>
</dbReference>
<accession>A0AAD8S5J9</accession>
<feature type="compositionally biased region" description="Polar residues" evidence="2">
    <location>
        <begin position="196"/>
        <end position="223"/>
    </location>
</feature>
<dbReference type="SUPFAM" id="SSF57667">
    <property type="entry name" value="beta-beta-alpha zinc fingers"/>
    <property type="match status" value="1"/>
</dbReference>
<dbReference type="PROSITE" id="PS50157">
    <property type="entry name" value="ZINC_FINGER_C2H2_2"/>
    <property type="match status" value="1"/>
</dbReference>
<feature type="region of interest" description="Disordered" evidence="2">
    <location>
        <begin position="103"/>
        <end position="125"/>
    </location>
</feature>
<protein>
    <recommendedName>
        <fullName evidence="3">C2H2-type domain-containing protein</fullName>
    </recommendedName>
</protein>
<dbReference type="PROSITE" id="PS00028">
    <property type="entry name" value="ZINC_FINGER_C2H2_1"/>
    <property type="match status" value="1"/>
</dbReference>
<reference evidence="4" key="1">
    <citation type="submission" date="2023-07" db="EMBL/GenBank/DDBJ databases">
        <title>A chromosome-level genome assembly of Lolium multiflorum.</title>
        <authorList>
            <person name="Chen Y."/>
            <person name="Copetti D."/>
            <person name="Kolliker R."/>
            <person name="Studer B."/>
        </authorList>
    </citation>
    <scope>NUCLEOTIDE SEQUENCE</scope>
    <source>
        <strain evidence="4">02402/16</strain>
        <tissue evidence="4">Leaf</tissue>
    </source>
</reference>
<feature type="compositionally biased region" description="Low complexity" evidence="2">
    <location>
        <begin position="51"/>
        <end position="67"/>
    </location>
</feature>
<dbReference type="AlphaFoldDB" id="A0AAD8S5J9"/>
<evidence type="ECO:0000313" key="5">
    <source>
        <dbReference type="Proteomes" id="UP001231189"/>
    </source>
</evidence>
<dbReference type="PANTHER" id="PTHR47593:SF8">
    <property type="entry name" value="OS12G0581900 PROTEIN"/>
    <property type="match status" value="1"/>
</dbReference>
<keyword evidence="1" id="KW-0862">Zinc</keyword>